<protein>
    <submittedName>
        <fullName evidence="1">Uncharacterized protein</fullName>
    </submittedName>
</protein>
<dbReference type="EMBL" id="JADWYK010000001">
    <property type="protein sequence ID" value="MBG8552567.1"/>
    <property type="molecule type" value="Genomic_DNA"/>
</dbReference>
<reference evidence="1 2" key="1">
    <citation type="submission" date="2020-11" db="EMBL/GenBank/DDBJ databases">
        <title>Hymenobacter sp.</title>
        <authorList>
            <person name="Kim M.K."/>
        </authorList>
    </citation>
    <scope>NUCLEOTIDE SEQUENCE [LARGE SCALE GENOMIC DNA]</scope>
    <source>
        <strain evidence="1 2">BT594</strain>
    </source>
</reference>
<gene>
    <name evidence="1" type="ORF">I5L79_03365</name>
</gene>
<evidence type="ECO:0000313" key="2">
    <source>
        <dbReference type="Proteomes" id="UP000601099"/>
    </source>
</evidence>
<comment type="caution">
    <text evidence="1">The sequence shown here is derived from an EMBL/GenBank/DDBJ whole genome shotgun (WGS) entry which is preliminary data.</text>
</comment>
<sequence length="87" mass="10023">MQTTVEKFDGKRAIVRFRPTFEIEPKILAGLQANQLPERYQLTVMSWVEEGLERRGYPNCSVLEFEGYNANGSYQFRVERSVGLGGY</sequence>
<keyword evidence="2" id="KW-1185">Reference proteome</keyword>
<organism evidence="1 2">
    <name type="scientific">Hymenobacter guriensis</name>
    <dbReference type="NCBI Taxonomy" id="2793065"/>
    <lineage>
        <taxon>Bacteria</taxon>
        <taxon>Pseudomonadati</taxon>
        <taxon>Bacteroidota</taxon>
        <taxon>Cytophagia</taxon>
        <taxon>Cytophagales</taxon>
        <taxon>Hymenobacteraceae</taxon>
        <taxon>Hymenobacter</taxon>
    </lineage>
</organism>
<dbReference type="Proteomes" id="UP000601099">
    <property type="component" value="Unassembled WGS sequence"/>
</dbReference>
<dbReference type="RefSeq" id="WP_196953594.1">
    <property type="nucleotide sequence ID" value="NZ_JADWYK010000001.1"/>
</dbReference>
<proteinExistence type="predicted"/>
<evidence type="ECO:0000313" key="1">
    <source>
        <dbReference type="EMBL" id="MBG8552567.1"/>
    </source>
</evidence>
<name>A0ABS0KXG7_9BACT</name>
<accession>A0ABS0KXG7</accession>